<organism evidence="1">
    <name type="scientific">Arion vulgaris</name>
    <dbReference type="NCBI Taxonomy" id="1028688"/>
    <lineage>
        <taxon>Eukaryota</taxon>
        <taxon>Metazoa</taxon>
        <taxon>Spiralia</taxon>
        <taxon>Lophotrochozoa</taxon>
        <taxon>Mollusca</taxon>
        <taxon>Gastropoda</taxon>
        <taxon>Heterobranchia</taxon>
        <taxon>Euthyneura</taxon>
        <taxon>Panpulmonata</taxon>
        <taxon>Eupulmonata</taxon>
        <taxon>Stylommatophora</taxon>
        <taxon>Helicina</taxon>
        <taxon>Arionoidea</taxon>
        <taxon>Arionidae</taxon>
        <taxon>Arion</taxon>
    </lineage>
</organism>
<proteinExistence type="predicted"/>
<dbReference type="EMBL" id="HACG01029468">
    <property type="protein sequence ID" value="CEK76333.1"/>
    <property type="molecule type" value="Transcribed_RNA"/>
</dbReference>
<sequence length="91" mass="9874">METSTFNTVGSISNTSYLTSSTIVNMEVEGYTRDGVAVVYNDGSVIRGKQTAWEFTASSRCKTVKEGSDVTSSLTMEVKAVTMVLKWSSTQ</sequence>
<protein>
    <submittedName>
        <fullName evidence="1">Uncharacterized protein</fullName>
    </submittedName>
</protein>
<evidence type="ECO:0000313" key="1">
    <source>
        <dbReference type="EMBL" id="CEK76333.1"/>
    </source>
</evidence>
<reference evidence="1" key="1">
    <citation type="submission" date="2014-12" db="EMBL/GenBank/DDBJ databases">
        <title>Insight into the proteome of Arion vulgaris.</title>
        <authorList>
            <person name="Aradska J."/>
            <person name="Bulat T."/>
            <person name="Smidak R."/>
            <person name="Sarate P."/>
            <person name="Gangsoo J."/>
            <person name="Sialana F."/>
            <person name="Bilban M."/>
            <person name="Lubec G."/>
        </authorList>
    </citation>
    <scope>NUCLEOTIDE SEQUENCE</scope>
    <source>
        <tissue evidence="1">Skin</tissue>
    </source>
</reference>
<dbReference type="AlphaFoldDB" id="A0A0B7A6C7"/>
<name>A0A0B7A6C7_9EUPU</name>
<gene>
    <name evidence="1" type="primary">ORF99548</name>
</gene>
<accession>A0A0B7A6C7</accession>